<dbReference type="EMBL" id="MU865064">
    <property type="protein sequence ID" value="KAK4458584.1"/>
    <property type="molecule type" value="Genomic_DNA"/>
</dbReference>
<accession>A0AAV9HC04</accession>
<feature type="region of interest" description="Disordered" evidence="1">
    <location>
        <begin position="47"/>
        <end position="109"/>
    </location>
</feature>
<sequence length="178" mass="21076">MIYGGQIERVERLGELMGCQVYYSKVNTIEGKAKRVRAWRREAVRRYSWESEDEGDEGSEYKEDKDKEDEDEEDEDEEEGEGSNDGVWENNGTEDSEAVEKERNNIEGKMGAEEIQDFVEARIERVWEMGQEVKERREIYKKVGDFQEQLASWVRCYVICRFSGAGRSEWYYEKEECK</sequence>
<evidence type="ECO:0000256" key="1">
    <source>
        <dbReference type="SAM" id="MobiDB-lite"/>
    </source>
</evidence>
<evidence type="ECO:0000313" key="2">
    <source>
        <dbReference type="EMBL" id="KAK4458584.1"/>
    </source>
</evidence>
<dbReference type="AlphaFoldDB" id="A0AAV9HC04"/>
<evidence type="ECO:0000313" key="3">
    <source>
        <dbReference type="Proteomes" id="UP001321749"/>
    </source>
</evidence>
<proteinExistence type="predicted"/>
<feature type="compositionally biased region" description="Basic and acidic residues" evidence="1">
    <location>
        <begin position="98"/>
        <end position="109"/>
    </location>
</feature>
<name>A0AAV9HC04_9PEZI</name>
<protein>
    <submittedName>
        <fullName evidence="2">Uncharacterized protein</fullName>
    </submittedName>
</protein>
<feature type="compositionally biased region" description="Acidic residues" evidence="1">
    <location>
        <begin position="66"/>
        <end position="82"/>
    </location>
</feature>
<organism evidence="2 3">
    <name type="scientific">Cladorrhinum samala</name>
    <dbReference type="NCBI Taxonomy" id="585594"/>
    <lineage>
        <taxon>Eukaryota</taxon>
        <taxon>Fungi</taxon>
        <taxon>Dikarya</taxon>
        <taxon>Ascomycota</taxon>
        <taxon>Pezizomycotina</taxon>
        <taxon>Sordariomycetes</taxon>
        <taxon>Sordariomycetidae</taxon>
        <taxon>Sordariales</taxon>
        <taxon>Podosporaceae</taxon>
        <taxon>Cladorrhinum</taxon>
    </lineage>
</organism>
<keyword evidence="3" id="KW-1185">Reference proteome</keyword>
<comment type="caution">
    <text evidence="2">The sequence shown here is derived from an EMBL/GenBank/DDBJ whole genome shotgun (WGS) entry which is preliminary data.</text>
</comment>
<dbReference type="Proteomes" id="UP001321749">
    <property type="component" value="Unassembled WGS sequence"/>
</dbReference>
<reference evidence="2" key="1">
    <citation type="journal article" date="2023" name="Mol. Phylogenet. Evol.">
        <title>Genome-scale phylogeny and comparative genomics of the fungal order Sordariales.</title>
        <authorList>
            <person name="Hensen N."/>
            <person name="Bonometti L."/>
            <person name="Westerberg I."/>
            <person name="Brannstrom I.O."/>
            <person name="Guillou S."/>
            <person name="Cros-Aarteil S."/>
            <person name="Calhoun S."/>
            <person name="Haridas S."/>
            <person name="Kuo A."/>
            <person name="Mondo S."/>
            <person name="Pangilinan J."/>
            <person name="Riley R."/>
            <person name="LaButti K."/>
            <person name="Andreopoulos B."/>
            <person name="Lipzen A."/>
            <person name="Chen C."/>
            <person name="Yan M."/>
            <person name="Daum C."/>
            <person name="Ng V."/>
            <person name="Clum A."/>
            <person name="Steindorff A."/>
            <person name="Ohm R.A."/>
            <person name="Martin F."/>
            <person name="Silar P."/>
            <person name="Natvig D.O."/>
            <person name="Lalanne C."/>
            <person name="Gautier V."/>
            <person name="Ament-Velasquez S.L."/>
            <person name="Kruys A."/>
            <person name="Hutchinson M.I."/>
            <person name="Powell A.J."/>
            <person name="Barry K."/>
            <person name="Miller A.N."/>
            <person name="Grigoriev I.V."/>
            <person name="Debuchy R."/>
            <person name="Gladieux P."/>
            <person name="Hiltunen Thoren M."/>
            <person name="Johannesson H."/>
        </authorList>
    </citation>
    <scope>NUCLEOTIDE SEQUENCE</scope>
    <source>
        <strain evidence="2">PSN324</strain>
    </source>
</reference>
<reference evidence="2" key="2">
    <citation type="submission" date="2023-06" db="EMBL/GenBank/DDBJ databases">
        <authorList>
            <consortium name="Lawrence Berkeley National Laboratory"/>
            <person name="Mondo S.J."/>
            <person name="Hensen N."/>
            <person name="Bonometti L."/>
            <person name="Westerberg I."/>
            <person name="Brannstrom I.O."/>
            <person name="Guillou S."/>
            <person name="Cros-Aarteil S."/>
            <person name="Calhoun S."/>
            <person name="Haridas S."/>
            <person name="Kuo A."/>
            <person name="Pangilinan J."/>
            <person name="Riley R."/>
            <person name="Labutti K."/>
            <person name="Andreopoulos B."/>
            <person name="Lipzen A."/>
            <person name="Chen C."/>
            <person name="Yanf M."/>
            <person name="Daum C."/>
            <person name="Ng V."/>
            <person name="Clum A."/>
            <person name="Steindorff A."/>
            <person name="Ohm R."/>
            <person name="Martin F."/>
            <person name="Silar P."/>
            <person name="Natvig D."/>
            <person name="Lalanne C."/>
            <person name="Gautier V."/>
            <person name="Ament-Velasquez S.L."/>
            <person name="Kruys A."/>
            <person name="Hutchinson M.I."/>
            <person name="Powell A.J."/>
            <person name="Barry K."/>
            <person name="Miller A.N."/>
            <person name="Grigoriev I.V."/>
            <person name="Debuchy R."/>
            <person name="Gladieux P."/>
            <person name="Thoren M.H."/>
            <person name="Johannesson H."/>
        </authorList>
    </citation>
    <scope>NUCLEOTIDE SEQUENCE</scope>
    <source>
        <strain evidence="2">PSN324</strain>
    </source>
</reference>
<gene>
    <name evidence="2" type="ORF">QBC42DRAFT_290434</name>
</gene>